<name>A0ABU6XQK9_9FABA</name>
<gene>
    <name evidence="1" type="ORF">PIB30_082633</name>
</gene>
<reference evidence="1 2" key="1">
    <citation type="journal article" date="2023" name="Plants (Basel)">
        <title>Bridging the Gap: Combining Genomics and Transcriptomics Approaches to Understand Stylosanthes scabra, an Orphan Legume from the Brazilian Caatinga.</title>
        <authorList>
            <person name="Ferreira-Neto J.R.C."/>
            <person name="da Silva M.D."/>
            <person name="Binneck E."/>
            <person name="de Melo N.F."/>
            <person name="da Silva R.H."/>
            <person name="de Melo A.L.T.M."/>
            <person name="Pandolfi V."/>
            <person name="Bustamante F.O."/>
            <person name="Brasileiro-Vidal A.C."/>
            <person name="Benko-Iseppon A.M."/>
        </authorList>
    </citation>
    <scope>NUCLEOTIDE SEQUENCE [LARGE SCALE GENOMIC DNA]</scope>
    <source>
        <tissue evidence="1">Leaves</tissue>
    </source>
</reference>
<accession>A0ABU6XQK9</accession>
<comment type="caution">
    <text evidence="1">The sequence shown here is derived from an EMBL/GenBank/DDBJ whole genome shotgun (WGS) entry which is preliminary data.</text>
</comment>
<evidence type="ECO:0008006" key="3">
    <source>
        <dbReference type="Google" id="ProtNLM"/>
    </source>
</evidence>
<dbReference type="Proteomes" id="UP001341840">
    <property type="component" value="Unassembled WGS sequence"/>
</dbReference>
<dbReference type="EMBL" id="JASCZI010212725">
    <property type="protein sequence ID" value="MED6200187.1"/>
    <property type="molecule type" value="Genomic_DNA"/>
</dbReference>
<keyword evidence="2" id="KW-1185">Reference proteome</keyword>
<sequence length="604" mass="68484">MANHRKGGFNQHVVRSGKMKQKWVEVRNANRNGGNRGDAEVDKEKVAVNVKKEICAAWCEEQKDRLKRSLLDYCIQPIDFRKTMNHLLDNWNGPRDIECKDVGPYWCLITFSSQEIKEESIKNELLTSTFDEIRPHWEYFSNLSRRVWIELMGLPIGLWNKETFNRFANLWGKMVKMDDRTEESKSFTTARFIIDCFQWERVHEWISVKVDGRVFEVFAKEFGSEVYSVQSHPDLEEVSSTWREEEETPLVASMVAETSAVCGTLSVEDEQHNSKVKLNWDPLQKVTINCKSLSVLDCNQRGGGWWIESGLGDDGSESFGSKDACGPGNPLVMNALRNVGRFSNGPRKQPDGLVPNPIGVRSIEEQSRVPVLQTHDGENQNLQLAAITNDTQSGHSLPKFQNHRGSYKCVVEGGCETAVSIAVVLPTDPNRREEERSVENQWSEESLYLINECASGWRLLKEVARASKKYSEGECEEYSVCNDEDQNPVQCGDCLVSAAGVCVSTAGANEQDRDDLVDDIKESEEEGRRADLTVTKKVWDKCGVTFYNSEEEEVITRLAERKIVGKGRIDLRQKKQKQGRRAPCLEGRILATRTLRVASKSKSK</sequence>
<evidence type="ECO:0000313" key="1">
    <source>
        <dbReference type="EMBL" id="MED6200187.1"/>
    </source>
</evidence>
<evidence type="ECO:0000313" key="2">
    <source>
        <dbReference type="Proteomes" id="UP001341840"/>
    </source>
</evidence>
<organism evidence="1 2">
    <name type="scientific">Stylosanthes scabra</name>
    <dbReference type="NCBI Taxonomy" id="79078"/>
    <lineage>
        <taxon>Eukaryota</taxon>
        <taxon>Viridiplantae</taxon>
        <taxon>Streptophyta</taxon>
        <taxon>Embryophyta</taxon>
        <taxon>Tracheophyta</taxon>
        <taxon>Spermatophyta</taxon>
        <taxon>Magnoliopsida</taxon>
        <taxon>eudicotyledons</taxon>
        <taxon>Gunneridae</taxon>
        <taxon>Pentapetalae</taxon>
        <taxon>rosids</taxon>
        <taxon>fabids</taxon>
        <taxon>Fabales</taxon>
        <taxon>Fabaceae</taxon>
        <taxon>Papilionoideae</taxon>
        <taxon>50 kb inversion clade</taxon>
        <taxon>dalbergioids sensu lato</taxon>
        <taxon>Dalbergieae</taxon>
        <taxon>Pterocarpus clade</taxon>
        <taxon>Stylosanthes</taxon>
    </lineage>
</organism>
<protein>
    <recommendedName>
        <fullName evidence="3">DUF4283 domain-containing protein</fullName>
    </recommendedName>
</protein>
<proteinExistence type="predicted"/>